<dbReference type="Gene3D" id="1.10.10.10">
    <property type="entry name" value="Winged helix-like DNA-binding domain superfamily/Winged helix DNA-binding domain"/>
    <property type="match status" value="1"/>
</dbReference>
<evidence type="ECO:0000256" key="2">
    <source>
        <dbReference type="ARBA" id="ARBA00023015"/>
    </source>
</evidence>
<gene>
    <name evidence="6" type="ORF">SAMN05216214_11822</name>
</gene>
<evidence type="ECO:0000259" key="5">
    <source>
        <dbReference type="PROSITE" id="PS50931"/>
    </source>
</evidence>
<dbReference type="EMBL" id="FOAS01000018">
    <property type="protein sequence ID" value="SEL69830.1"/>
    <property type="molecule type" value="Genomic_DNA"/>
</dbReference>
<dbReference type="GO" id="GO:0003700">
    <property type="term" value="F:DNA-binding transcription factor activity"/>
    <property type="evidence" value="ECO:0007669"/>
    <property type="project" value="InterPro"/>
</dbReference>
<dbReference type="PANTHER" id="PTHR30579">
    <property type="entry name" value="TRANSCRIPTIONAL REGULATOR"/>
    <property type="match status" value="1"/>
</dbReference>
<dbReference type="STRING" id="1429083.GCA_001885685_00923"/>
<keyword evidence="2" id="KW-0805">Transcription regulation</keyword>
<dbReference type="Pfam" id="PF03466">
    <property type="entry name" value="LysR_substrate"/>
    <property type="match status" value="1"/>
</dbReference>
<name>A0A1H7SB35_9GAMM</name>
<evidence type="ECO:0000256" key="1">
    <source>
        <dbReference type="ARBA" id="ARBA00009437"/>
    </source>
</evidence>
<dbReference type="InterPro" id="IPR050176">
    <property type="entry name" value="LTTR"/>
</dbReference>
<dbReference type="Gene3D" id="3.40.190.10">
    <property type="entry name" value="Periplasmic binding protein-like II"/>
    <property type="match status" value="2"/>
</dbReference>
<dbReference type="SUPFAM" id="SSF46785">
    <property type="entry name" value="Winged helix' DNA-binding domain"/>
    <property type="match status" value="1"/>
</dbReference>
<sequence>MTRDIDISLIRTFLAVAESGGMTPAALALNLTQGAVSQKIQRLESLFETTLFERHHRTIRLTADGERFMSRAYRLISLNDETWQFMTRPEFSGEIKLGVPLDIIRPMLPNIMRRFNREHPKIQLTLVCDMTEKLLGALKAGEIDLTLTTESVPGKEGTLLLSDTLVWIGAPNGEACRQKPLPVSLGSEFCAFRAPTLKALDKVGIDWLAVCNVGNLESILATVEADMAVAPYLSSLIPANLSVVAADVGLPALPAHFINLRLPDSGGTLIAQELAQYIRQGFASVSSAAA</sequence>
<keyword evidence="3 6" id="KW-0238">DNA-binding</keyword>
<evidence type="ECO:0000313" key="6">
    <source>
        <dbReference type="EMBL" id="SEL69830.1"/>
    </source>
</evidence>
<dbReference type="Proteomes" id="UP000185766">
    <property type="component" value="Unassembled WGS sequence"/>
</dbReference>
<dbReference type="PROSITE" id="PS50931">
    <property type="entry name" value="HTH_LYSR"/>
    <property type="match status" value="1"/>
</dbReference>
<dbReference type="InterPro" id="IPR005119">
    <property type="entry name" value="LysR_subst-bd"/>
</dbReference>
<dbReference type="PANTHER" id="PTHR30579:SF7">
    <property type="entry name" value="HTH-TYPE TRANSCRIPTIONAL REGULATOR LRHA-RELATED"/>
    <property type="match status" value="1"/>
</dbReference>
<evidence type="ECO:0000256" key="4">
    <source>
        <dbReference type="ARBA" id="ARBA00023163"/>
    </source>
</evidence>
<dbReference type="FunFam" id="1.10.10.10:FF:000001">
    <property type="entry name" value="LysR family transcriptional regulator"/>
    <property type="match status" value="1"/>
</dbReference>
<accession>A0A1H7SB35</accession>
<dbReference type="InterPro" id="IPR036388">
    <property type="entry name" value="WH-like_DNA-bd_sf"/>
</dbReference>
<reference evidence="6 7" key="1">
    <citation type="submission" date="2016-10" db="EMBL/GenBank/DDBJ databases">
        <authorList>
            <person name="de Groot N.N."/>
        </authorList>
    </citation>
    <scope>NUCLEOTIDE SEQUENCE [LARGE SCALE GENOMIC DNA]</scope>
    <source>
        <strain evidence="6 7">JCM 19513</strain>
    </source>
</reference>
<keyword evidence="7" id="KW-1185">Reference proteome</keyword>
<comment type="similarity">
    <text evidence="1">Belongs to the LysR transcriptional regulatory family.</text>
</comment>
<dbReference type="InterPro" id="IPR000847">
    <property type="entry name" value="LysR_HTH_N"/>
</dbReference>
<dbReference type="RefSeq" id="WP_074870336.1">
    <property type="nucleotide sequence ID" value="NZ_FOAS01000018.1"/>
</dbReference>
<evidence type="ECO:0000256" key="3">
    <source>
        <dbReference type="ARBA" id="ARBA00023125"/>
    </source>
</evidence>
<dbReference type="InterPro" id="IPR036390">
    <property type="entry name" value="WH_DNA-bd_sf"/>
</dbReference>
<organism evidence="6 7">
    <name type="scientific">Atopomonas hussainii</name>
    <dbReference type="NCBI Taxonomy" id="1429083"/>
    <lineage>
        <taxon>Bacteria</taxon>
        <taxon>Pseudomonadati</taxon>
        <taxon>Pseudomonadota</taxon>
        <taxon>Gammaproteobacteria</taxon>
        <taxon>Pseudomonadales</taxon>
        <taxon>Pseudomonadaceae</taxon>
        <taxon>Atopomonas</taxon>
    </lineage>
</organism>
<protein>
    <submittedName>
        <fullName evidence="6">DNA-binding transcriptional regulator, LysR family</fullName>
    </submittedName>
</protein>
<keyword evidence="4" id="KW-0804">Transcription</keyword>
<dbReference type="Pfam" id="PF00126">
    <property type="entry name" value="HTH_1"/>
    <property type="match status" value="1"/>
</dbReference>
<dbReference type="SUPFAM" id="SSF53850">
    <property type="entry name" value="Periplasmic binding protein-like II"/>
    <property type="match status" value="1"/>
</dbReference>
<proteinExistence type="inferred from homology"/>
<dbReference type="AlphaFoldDB" id="A0A1H7SB35"/>
<dbReference type="PRINTS" id="PR00039">
    <property type="entry name" value="HTHLYSR"/>
</dbReference>
<feature type="domain" description="HTH lysR-type" evidence="5">
    <location>
        <begin position="5"/>
        <end position="62"/>
    </location>
</feature>
<dbReference type="GO" id="GO:0003677">
    <property type="term" value="F:DNA binding"/>
    <property type="evidence" value="ECO:0007669"/>
    <property type="project" value="UniProtKB-KW"/>
</dbReference>
<evidence type="ECO:0000313" key="7">
    <source>
        <dbReference type="Proteomes" id="UP000185766"/>
    </source>
</evidence>